<dbReference type="PANTHER" id="PTHR36151:SF3">
    <property type="entry name" value="ER-BOUND OXYGENASE MPAB_MPAB'_RUBBER OXYGENASE CATALYTIC DOMAIN-CONTAINING PROTEIN"/>
    <property type="match status" value="1"/>
</dbReference>
<accession>A0ABR8W4R4</accession>
<dbReference type="Proteomes" id="UP000611521">
    <property type="component" value="Unassembled WGS sequence"/>
</dbReference>
<proteinExistence type="predicted"/>
<dbReference type="RefSeq" id="WP_191712537.1">
    <property type="nucleotide sequence ID" value="NZ_JACSPX010000001.1"/>
</dbReference>
<organism evidence="2 3">
    <name type="scientific">Microbacterium commune</name>
    <dbReference type="NCBI Taxonomy" id="2762219"/>
    <lineage>
        <taxon>Bacteria</taxon>
        <taxon>Bacillati</taxon>
        <taxon>Actinomycetota</taxon>
        <taxon>Actinomycetes</taxon>
        <taxon>Micrococcales</taxon>
        <taxon>Microbacteriaceae</taxon>
        <taxon>Microbacterium</taxon>
    </lineage>
</organism>
<keyword evidence="3" id="KW-1185">Reference proteome</keyword>
<feature type="domain" description="ER-bound oxygenase mpaB/mpaB'/Rubber oxygenase catalytic" evidence="1">
    <location>
        <begin position="45"/>
        <end position="263"/>
    </location>
</feature>
<dbReference type="PANTHER" id="PTHR36151">
    <property type="entry name" value="BLR2777 PROTEIN"/>
    <property type="match status" value="1"/>
</dbReference>
<sequence length="303" mass="33222">MTQRTPLRARLLTALSGDPDGTPRWVRELAEGDDEGWFADGGAAWTVHAGMGTLVAGIRALLMQALHPGAMAGVHDFSRYREDPISRLNGTVRWVLSVTYGSREQAERETGRVARLHRRVTGEYTAGDGTEREYSASSADLVEWVHLAFADAFLTAHEVWGGPIPGGADAYVAEWAIAGRLMRVPDPPTSEAELRKRLRGFLERGELRADERTRDIVAFLRRPPFTGTMGIAYRVLFAAAVATIPRHYRRMLGVRRSVLPVVTATRIVLAVAERSLGSGPRAQDFARRRLAGLAASRRAGEAA</sequence>
<comment type="caution">
    <text evidence="2">The sequence shown here is derived from an EMBL/GenBank/DDBJ whole genome shotgun (WGS) entry which is preliminary data.</text>
</comment>
<dbReference type="EMBL" id="JACSPX010000001">
    <property type="protein sequence ID" value="MBD8011986.1"/>
    <property type="molecule type" value="Genomic_DNA"/>
</dbReference>
<name>A0ABR8W4R4_9MICO</name>
<reference evidence="2 3" key="1">
    <citation type="submission" date="2020-08" db="EMBL/GenBank/DDBJ databases">
        <title>A Genomic Blueprint of the Chicken Gut Microbiome.</title>
        <authorList>
            <person name="Gilroy R."/>
            <person name="Ravi A."/>
            <person name="Getino M."/>
            <person name="Pursley I."/>
            <person name="Horton D.L."/>
            <person name="Alikhan N.-F."/>
            <person name="Baker D."/>
            <person name="Gharbi K."/>
            <person name="Hall N."/>
            <person name="Watson M."/>
            <person name="Adriaenssens E.M."/>
            <person name="Foster-Nyarko E."/>
            <person name="Jarju S."/>
            <person name="Secka A."/>
            <person name="Antonio M."/>
            <person name="Oren A."/>
            <person name="Chaudhuri R."/>
            <person name="La Ragione R.M."/>
            <person name="Hildebrand F."/>
            <person name="Pallen M.J."/>
        </authorList>
    </citation>
    <scope>NUCLEOTIDE SEQUENCE [LARGE SCALE GENOMIC DNA]</scope>
    <source>
        <strain evidence="2 3">Re1</strain>
    </source>
</reference>
<gene>
    <name evidence="2" type="ORF">H9633_06700</name>
</gene>
<dbReference type="InterPro" id="IPR018713">
    <property type="entry name" value="MPAB/Lcp_cat_dom"/>
</dbReference>
<dbReference type="Pfam" id="PF09995">
    <property type="entry name" value="MPAB_Lcp_cat"/>
    <property type="match status" value="1"/>
</dbReference>
<evidence type="ECO:0000313" key="3">
    <source>
        <dbReference type="Proteomes" id="UP000611521"/>
    </source>
</evidence>
<evidence type="ECO:0000313" key="2">
    <source>
        <dbReference type="EMBL" id="MBD8011986.1"/>
    </source>
</evidence>
<protein>
    <submittedName>
        <fullName evidence="2">DUF2236 domain-containing protein</fullName>
    </submittedName>
</protein>
<evidence type="ECO:0000259" key="1">
    <source>
        <dbReference type="Pfam" id="PF09995"/>
    </source>
</evidence>